<dbReference type="OrthoDB" id="2419400at2759"/>
<dbReference type="Gene3D" id="3.60.21.70">
    <property type="entry name" value="PhoD-like phosphatase"/>
    <property type="match status" value="1"/>
</dbReference>
<dbReference type="Pfam" id="PF19050">
    <property type="entry name" value="PhoD_2"/>
    <property type="match status" value="2"/>
</dbReference>
<reference evidence="2 3" key="1">
    <citation type="journal article" date="2019" name="Front. Genet.">
        <title>Whole-Genome Sequencing of the Opportunistic Yeast Pathogen Candida inconspicua Uncovers Its Hybrid Origin.</title>
        <authorList>
            <person name="Mixao V."/>
            <person name="Hansen A.P."/>
            <person name="Saus E."/>
            <person name="Boekhout T."/>
            <person name="Lass-Florl C."/>
            <person name="Gabaldon T."/>
        </authorList>
    </citation>
    <scope>NUCLEOTIDE SEQUENCE [LARGE SCALE GENOMIC DNA]</scope>
    <source>
        <strain evidence="2 3">CBS 180</strain>
    </source>
</reference>
<dbReference type="InterPro" id="IPR038607">
    <property type="entry name" value="PhoD-like_sf"/>
</dbReference>
<name>A0A4T0WVS5_9ASCO</name>
<dbReference type="EMBL" id="SELW01000657">
    <property type="protein sequence ID" value="TID14943.1"/>
    <property type="molecule type" value="Genomic_DNA"/>
</dbReference>
<dbReference type="PANTHER" id="PTHR46689:SF1">
    <property type="entry name" value="PHOD-LIKE PHOSPHATASE DOMAIN-CONTAINING PROTEIN"/>
    <property type="match status" value="1"/>
</dbReference>
<evidence type="ECO:0000259" key="1">
    <source>
        <dbReference type="Pfam" id="PF19050"/>
    </source>
</evidence>
<dbReference type="InterPro" id="IPR018946">
    <property type="entry name" value="PhoD-like_MPP"/>
</dbReference>
<dbReference type="PANTHER" id="PTHR46689">
    <property type="entry name" value="MEMBRANE PROTEIN, PUTATIVE-RELATED"/>
    <property type="match status" value="1"/>
</dbReference>
<feature type="domain" description="PhoD-like phosphatase" evidence="1">
    <location>
        <begin position="141"/>
        <end position="421"/>
    </location>
</feature>
<dbReference type="STRING" id="52247.A0A4T0WVS5"/>
<organism evidence="2 3">
    <name type="scientific">Pichia inconspicua</name>
    <dbReference type="NCBI Taxonomy" id="52247"/>
    <lineage>
        <taxon>Eukaryota</taxon>
        <taxon>Fungi</taxon>
        <taxon>Dikarya</taxon>
        <taxon>Ascomycota</taxon>
        <taxon>Saccharomycotina</taxon>
        <taxon>Pichiomycetes</taxon>
        <taxon>Pichiales</taxon>
        <taxon>Pichiaceae</taxon>
        <taxon>Pichia</taxon>
    </lineage>
</organism>
<proteinExistence type="predicted"/>
<dbReference type="GO" id="GO:0016020">
    <property type="term" value="C:membrane"/>
    <property type="evidence" value="ECO:0007669"/>
    <property type="project" value="TreeGrafter"/>
</dbReference>
<feature type="domain" description="PhoD-like phosphatase" evidence="1">
    <location>
        <begin position="435"/>
        <end position="589"/>
    </location>
</feature>
<gene>
    <name evidence="2" type="ORF">CANINC_004614</name>
</gene>
<comment type="caution">
    <text evidence="2">The sequence shown here is derived from an EMBL/GenBank/DDBJ whole genome shotgun (WGS) entry which is preliminary data.</text>
</comment>
<protein>
    <recommendedName>
        <fullName evidence="1">PhoD-like phosphatase domain-containing protein</fullName>
    </recommendedName>
</protein>
<evidence type="ECO:0000313" key="2">
    <source>
        <dbReference type="EMBL" id="TID14943.1"/>
    </source>
</evidence>
<dbReference type="InterPro" id="IPR043904">
    <property type="entry name" value="PhoD_2-like"/>
</dbReference>
<accession>A0A4T0WVS5</accession>
<dbReference type="CDD" id="cd07389">
    <property type="entry name" value="MPP_PhoD"/>
    <property type="match status" value="1"/>
</dbReference>
<dbReference type="Proteomes" id="UP000307173">
    <property type="component" value="Unassembled WGS sequence"/>
</dbReference>
<sequence>MESQWFEKLPLEEYLKVVEKYDPEKLSGDFIPPPDYTLSGLHIACGPLVRFLATHENNKQNYRGSIMIVLKDYNDPEPPSLTFIIGPASQNDMTQLSEASPINASVIYKEETFTFIRYSFEFFMQEFEQQVKYSIAGKCLPHFKFYIPAQDQTMNVMSYSCNGFSLGTKTSSFKGSLWLDVLRKHENGPHYHVMIGGGDQIYSDSISVSSEELGKWLKHKHIHSTEKLTDKMKQSFKHFYLNHYMKWFGKGFWEGTNGKTLQAMFPIALASIPQINIYDDHDIIDGFGSYRDMTMRQDIFRGVGRAAFKYYTLFQHHTLCDEAPDNEPSWIMGPKNGPYIDYPSRSIYARLGKSIAFLGLDCRTERTKHQVIYPETYDVAFQRVSNEIENAKTSGPIKHLYVLLGVPICYPRMVFIEKLMDSPLIRPILYLSRKGIIAPGLVNEFDGEVELLDDLNDHWCSHHHKKERNKLMARLIDFGKNHGVRITILSGDVHLACISRFRGDNETYFASPQSDLNFITNVISSAIVNAPPPDGMVKLLSSRTKKHLFSKSVKEDMIPLFKLEPNFQESRDYDMFINKRNFSDLIPVENLPKQFRKERFGEQFTDKYFKPNPVKGPCEFNDLKKNVEESKDTNGEIGYPYDDNAVIATIRVEIDMSKSDSKTGAYDLLIPPLIIRD</sequence>
<keyword evidence="3" id="KW-1185">Reference proteome</keyword>
<evidence type="ECO:0000313" key="3">
    <source>
        <dbReference type="Proteomes" id="UP000307173"/>
    </source>
</evidence>
<dbReference type="AlphaFoldDB" id="A0A4T0WVS5"/>